<protein>
    <submittedName>
        <fullName evidence="2">Uncharacterized protein</fullName>
    </submittedName>
</protein>
<organism evidence="2 3">
    <name type="scientific">Scophthalmus maximus</name>
    <name type="common">Turbot</name>
    <name type="synonym">Psetta maxima</name>
    <dbReference type="NCBI Taxonomy" id="52904"/>
    <lineage>
        <taxon>Eukaryota</taxon>
        <taxon>Metazoa</taxon>
        <taxon>Chordata</taxon>
        <taxon>Craniata</taxon>
        <taxon>Vertebrata</taxon>
        <taxon>Euteleostomi</taxon>
        <taxon>Actinopterygii</taxon>
        <taxon>Neopterygii</taxon>
        <taxon>Teleostei</taxon>
        <taxon>Neoteleostei</taxon>
        <taxon>Acanthomorphata</taxon>
        <taxon>Carangaria</taxon>
        <taxon>Pleuronectiformes</taxon>
        <taxon>Pleuronectoidei</taxon>
        <taxon>Scophthalmidae</taxon>
        <taxon>Scophthalmus</taxon>
    </lineage>
</organism>
<feature type="transmembrane region" description="Helical" evidence="1">
    <location>
        <begin position="84"/>
        <end position="107"/>
    </location>
</feature>
<accession>A0A6A4TJE5</accession>
<name>A0A6A4TJE5_SCOMX</name>
<keyword evidence="1" id="KW-0472">Membrane</keyword>
<dbReference type="AlphaFoldDB" id="A0A6A4TJE5"/>
<dbReference type="Proteomes" id="UP000438429">
    <property type="component" value="Unassembled WGS sequence"/>
</dbReference>
<keyword evidence="1" id="KW-0812">Transmembrane</keyword>
<comment type="caution">
    <text evidence="2">The sequence shown here is derived from an EMBL/GenBank/DDBJ whole genome shotgun (WGS) entry which is preliminary data.</text>
</comment>
<evidence type="ECO:0000313" key="2">
    <source>
        <dbReference type="EMBL" id="KAF0046143.1"/>
    </source>
</evidence>
<keyword evidence="1" id="KW-1133">Transmembrane helix</keyword>
<dbReference type="EMBL" id="VEVO01000002">
    <property type="protein sequence ID" value="KAF0046143.1"/>
    <property type="molecule type" value="Genomic_DNA"/>
</dbReference>
<reference evidence="2 3" key="1">
    <citation type="submission" date="2019-06" db="EMBL/GenBank/DDBJ databases">
        <title>Draft genomes of female and male turbot (Scophthalmus maximus).</title>
        <authorList>
            <person name="Xu H."/>
            <person name="Xu X.-W."/>
            <person name="Shao C."/>
            <person name="Chen S."/>
        </authorList>
    </citation>
    <scope>NUCLEOTIDE SEQUENCE [LARGE SCALE GENOMIC DNA]</scope>
    <source>
        <strain evidence="2">Ysfricsl-2016a</strain>
        <tissue evidence="2">Blood</tissue>
    </source>
</reference>
<evidence type="ECO:0000313" key="3">
    <source>
        <dbReference type="Proteomes" id="UP000438429"/>
    </source>
</evidence>
<gene>
    <name evidence="2" type="ORF">F2P81_002672</name>
</gene>
<proteinExistence type="predicted"/>
<sequence length="114" mass="12715">MHLGVGSSPQRKSTEEDMQRLVSLSDMKRSEFTLHQKGRKQFSIVADSSKMVAARGRITSFPDFSGIGILIFSRPLYSCIHERVSLSMVLNLGFVTLSMVLIFYIYASLPVVVA</sequence>
<evidence type="ECO:0000256" key="1">
    <source>
        <dbReference type="SAM" id="Phobius"/>
    </source>
</evidence>